<gene>
    <name evidence="1" type="ORF">PLOB_00018707</name>
</gene>
<organism evidence="1 2">
    <name type="scientific">Porites lobata</name>
    <dbReference type="NCBI Taxonomy" id="104759"/>
    <lineage>
        <taxon>Eukaryota</taxon>
        <taxon>Metazoa</taxon>
        <taxon>Cnidaria</taxon>
        <taxon>Anthozoa</taxon>
        <taxon>Hexacorallia</taxon>
        <taxon>Scleractinia</taxon>
        <taxon>Fungiina</taxon>
        <taxon>Poritidae</taxon>
        <taxon>Porites</taxon>
    </lineage>
</organism>
<protein>
    <submittedName>
        <fullName evidence="1">Uncharacterized protein</fullName>
    </submittedName>
</protein>
<dbReference type="EMBL" id="CALNXK010000022">
    <property type="protein sequence ID" value="CAH3109566.1"/>
    <property type="molecule type" value="Genomic_DNA"/>
</dbReference>
<keyword evidence="2" id="KW-1185">Reference proteome</keyword>
<proteinExistence type="predicted"/>
<dbReference type="Proteomes" id="UP001159405">
    <property type="component" value="Unassembled WGS sequence"/>
</dbReference>
<reference evidence="1 2" key="1">
    <citation type="submission" date="2022-05" db="EMBL/GenBank/DDBJ databases">
        <authorList>
            <consortium name="Genoscope - CEA"/>
            <person name="William W."/>
        </authorList>
    </citation>
    <scope>NUCLEOTIDE SEQUENCE [LARGE SCALE GENOMIC DNA]</scope>
</reference>
<sequence length="63" mass="7604">MRQYREKFTFESALHSSTSFNTDRIKLSMSTVLRRYQNSKLRTRKIFEEKNLIEQTLSDLSKN</sequence>
<accession>A0ABN8NHD4</accession>
<evidence type="ECO:0000313" key="1">
    <source>
        <dbReference type="EMBL" id="CAH3109566.1"/>
    </source>
</evidence>
<name>A0ABN8NHD4_9CNID</name>
<comment type="caution">
    <text evidence="1">The sequence shown here is derived from an EMBL/GenBank/DDBJ whole genome shotgun (WGS) entry which is preliminary data.</text>
</comment>
<evidence type="ECO:0000313" key="2">
    <source>
        <dbReference type="Proteomes" id="UP001159405"/>
    </source>
</evidence>